<reference evidence="7 8" key="1">
    <citation type="journal article" date="2015" name="Fungal Genet. Biol.">
        <title>Evolution of novel wood decay mechanisms in Agaricales revealed by the genome sequences of Fistulina hepatica and Cylindrobasidium torrendii.</title>
        <authorList>
            <person name="Floudas D."/>
            <person name="Held B.W."/>
            <person name="Riley R."/>
            <person name="Nagy L.G."/>
            <person name="Koehler G."/>
            <person name="Ransdell A.S."/>
            <person name="Younus H."/>
            <person name="Chow J."/>
            <person name="Chiniquy J."/>
            <person name="Lipzen A."/>
            <person name="Tritt A."/>
            <person name="Sun H."/>
            <person name="Haridas S."/>
            <person name="LaButti K."/>
            <person name="Ohm R.A."/>
            <person name="Kues U."/>
            <person name="Blanchette R.A."/>
            <person name="Grigoriev I.V."/>
            <person name="Minto R.E."/>
            <person name="Hibbett D.S."/>
        </authorList>
    </citation>
    <scope>NUCLEOTIDE SEQUENCE [LARGE SCALE GENOMIC DNA]</scope>
    <source>
        <strain evidence="7 8">ATCC 64428</strain>
    </source>
</reference>
<feature type="compositionally biased region" description="Basic residues" evidence="4">
    <location>
        <begin position="608"/>
        <end position="617"/>
    </location>
</feature>
<dbReference type="PROSITE" id="PS51194">
    <property type="entry name" value="HELICASE_CTER"/>
    <property type="match status" value="1"/>
</dbReference>
<dbReference type="InterPro" id="IPR049730">
    <property type="entry name" value="SNF2/RAD54-like_C"/>
</dbReference>
<name>A0A0D7AKF6_9AGAR</name>
<dbReference type="OrthoDB" id="413460at2759"/>
<dbReference type="PROSITE" id="PS51192">
    <property type="entry name" value="HELICASE_ATP_BIND_1"/>
    <property type="match status" value="1"/>
</dbReference>
<evidence type="ECO:0008006" key="9">
    <source>
        <dbReference type="Google" id="ProtNLM"/>
    </source>
</evidence>
<keyword evidence="1" id="KW-0547">Nucleotide-binding</keyword>
<sequence>MQKTGYKRDAHRRARMVSELQDRSEYKEQRRLPPADATYATCLIIAPRTLIENWQRVYAGKERDRVLQDFKMGRLDVVIMSYEMARKDIDLIDDLRWSCVFADEVHRLKGKSSTTSALHHFKCLRRFGLSGTVIQNSYSEMWGILDWAVPGFVGTKKQWQHYVVTPLTIGQSAKSTLEQQAKLQHVALTLRDEFYPHFFLLVFCPLSPVQKQIYKRIVNLDVVVSLYDKKSPCTCGSNQPREKCCYPFKAAEVFRYISVLLKLSNHLALILPAPTETGEQLERNRELSRRLFPNGAPRYGEAVMNIDYCGKWVVLQRLLDEWKKDHSNKVLIFTKSVKLLEMLEFALKTQAYKFVRLDGSVPQEHRMDIIDEFTYNPEVFIFLISTLAGGTGLNLVAANKVVIFDPNWSEIDTTSMFRAFRFGQTRDVYVYRLLGSGSLEELIYARQVYKQQQMKIGYDASIQTRYFEGVQGDKSKQGELFGIKNIFSLQEDESKTKLAIERANIAELNWALANVKTANPLVNNKDEGELQGLGSLLFNDDAKLALDEEQERHRQFFSHIGIKYTHQNENLLISSKVEEARTNAVLMVEAFCRPYAYLVMLNPYQKSRAARRRKTSPRSKSSQNTKTAAAQVNPPLAQWPPKRRHHKPKPAVPTAEEQLRSRYAALLAMGQIDDIDGLSAFAEKFKQFSPEDRQSMLDALDSYVVPT</sequence>
<dbReference type="InterPro" id="IPR038718">
    <property type="entry name" value="SNF2-like_sf"/>
</dbReference>
<dbReference type="SMART" id="SM00487">
    <property type="entry name" value="DEXDc"/>
    <property type="match status" value="1"/>
</dbReference>
<evidence type="ECO:0000256" key="1">
    <source>
        <dbReference type="ARBA" id="ARBA00022741"/>
    </source>
</evidence>
<dbReference type="CDD" id="cd18793">
    <property type="entry name" value="SF2_C_SNF"/>
    <property type="match status" value="1"/>
</dbReference>
<accession>A0A0D7AKF6</accession>
<evidence type="ECO:0000313" key="7">
    <source>
        <dbReference type="EMBL" id="KIY51263.1"/>
    </source>
</evidence>
<dbReference type="PANTHER" id="PTHR45629">
    <property type="entry name" value="SNF2/RAD54 FAMILY MEMBER"/>
    <property type="match status" value="1"/>
</dbReference>
<organism evidence="7 8">
    <name type="scientific">Fistulina hepatica ATCC 64428</name>
    <dbReference type="NCBI Taxonomy" id="1128425"/>
    <lineage>
        <taxon>Eukaryota</taxon>
        <taxon>Fungi</taxon>
        <taxon>Dikarya</taxon>
        <taxon>Basidiomycota</taxon>
        <taxon>Agaricomycotina</taxon>
        <taxon>Agaricomycetes</taxon>
        <taxon>Agaricomycetidae</taxon>
        <taxon>Agaricales</taxon>
        <taxon>Fistulinaceae</taxon>
        <taxon>Fistulina</taxon>
    </lineage>
</organism>
<feature type="domain" description="Helicase C-terminal" evidence="6">
    <location>
        <begin position="314"/>
        <end position="468"/>
    </location>
</feature>
<dbReference type="Gene3D" id="3.40.50.10810">
    <property type="entry name" value="Tandem AAA-ATPase domain"/>
    <property type="match status" value="1"/>
</dbReference>
<dbReference type="Gene3D" id="3.40.50.300">
    <property type="entry name" value="P-loop containing nucleotide triphosphate hydrolases"/>
    <property type="match status" value="1"/>
</dbReference>
<keyword evidence="2" id="KW-0378">Hydrolase</keyword>
<dbReference type="Pfam" id="PF00176">
    <property type="entry name" value="SNF2-rel_dom"/>
    <property type="match status" value="1"/>
</dbReference>
<dbReference type="InterPro" id="IPR014001">
    <property type="entry name" value="Helicase_ATP-bd"/>
</dbReference>
<dbReference type="SUPFAM" id="SSF52540">
    <property type="entry name" value="P-loop containing nucleoside triphosphate hydrolases"/>
    <property type="match status" value="2"/>
</dbReference>
<evidence type="ECO:0000313" key="8">
    <source>
        <dbReference type="Proteomes" id="UP000054144"/>
    </source>
</evidence>
<evidence type="ECO:0000259" key="5">
    <source>
        <dbReference type="PROSITE" id="PS51192"/>
    </source>
</evidence>
<keyword evidence="8" id="KW-1185">Reference proteome</keyword>
<gene>
    <name evidence="7" type="ORF">FISHEDRAFT_64287</name>
</gene>
<dbReference type="PANTHER" id="PTHR45629:SF7">
    <property type="entry name" value="DNA EXCISION REPAIR PROTEIN ERCC-6-RELATED"/>
    <property type="match status" value="1"/>
</dbReference>
<dbReference type="GO" id="GO:0016787">
    <property type="term" value="F:hydrolase activity"/>
    <property type="evidence" value="ECO:0007669"/>
    <property type="project" value="UniProtKB-KW"/>
</dbReference>
<dbReference type="InterPro" id="IPR027417">
    <property type="entry name" value="P-loop_NTPase"/>
</dbReference>
<keyword evidence="3" id="KW-0067">ATP-binding</keyword>
<dbReference type="Pfam" id="PF00271">
    <property type="entry name" value="Helicase_C"/>
    <property type="match status" value="1"/>
</dbReference>
<evidence type="ECO:0000256" key="4">
    <source>
        <dbReference type="SAM" id="MobiDB-lite"/>
    </source>
</evidence>
<evidence type="ECO:0000256" key="2">
    <source>
        <dbReference type="ARBA" id="ARBA00022801"/>
    </source>
</evidence>
<dbReference type="GO" id="GO:0005524">
    <property type="term" value="F:ATP binding"/>
    <property type="evidence" value="ECO:0007669"/>
    <property type="project" value="InterPro"/>
</dbReference>
<evidence type="ECO:0000259" key="6">
    <source>
        <dbReference type="PROSITE" id="PS51194"/>
    </source>
</evidence>
<dbReference type="InterPro" id="IPR050496">
    <property type="entry name" value="SNF2_RAD54_helicase_repair"/>
</dbReference>
<dbReference type="InterPro" id="IPR001650">
    <property type="entry name" value="Helicase_C-like"/>
</dbReference>
<dbReference type="AlphaFoldDB" id="A0A0D7AKF6"/>
<evidence type="ECO:0000256" key="3">
    <source>
        <dbReference type="ARBA" id="ARBA00022840"/>
    </source>
</evidence>
<feature type="region of interest" description="Disordered" evidence="4">
    <location>
        <begin position="608"/>
        <end position="656"/>
    </location>
</feature>
<dbReference type="SMART" id="SM00490">
    <property type="entry name" value="HELICc"/>
    <property type="match status" value="1"/>
</dbReference>
<dbReference type="InterPro" id="IPR000330">
    <property type="entry name" value="SNF2_N"/>
</dbReference>
<dbReference type="Proteomes" id="UP000054144">
    <property type="component" value="Unassembled WGS sequence"/>
</dbReference>
<proteinExistence type="predicted"/>
<protein>
    <recommendedName>
        <fullName evidence="9">P-loop containing nucleoside triphosphate hydrolase protein</fullName>
    </recommendedName>
</protein>
<dbReference type="EMBL" id="KN881666">
    <property type="protein sequence ID" value="KIY51263.1"/>
    <property type="molecule type" value="Genomic_DNA"/>
</dbReference>
<feature type="domain" description="Helicase ATP-binding" evidence="5">
    <location>
        <begin position="42"/>
        <end position="151"/>
    </location>
</feature>